<proteinExistence type="predicted"/>
<dbReference type="AlphaFoldDB" id="A0A5C5V5P9"/>
<dbReference type="InterPro" id="IPR050126">
    <property type="entry name" value="Ap4A_hydrolase"/>
</dbReference>
<dbReference type="GO" id="GO:0016791">
    <property type="term" value="F:phosphatase activity"/>
    <property type="evidence" value="ECO:0007669"/>
    <property type="project" value="TreeGrafter"/>
</dbReference>
<dbReference type="RefSeq" id="WP_146433219.1">
    <property type="nucleotide sequence ID" value="NZ_SJPF01000003.1"/>
</dbReference>
<evidence type="ECO:0000259" key="1">
    <source>
        <dbReference type="Pfam" id="PF00149"/>
    </source>
</evidence>
<dbReference type="SUPFAM" id="SSF56300">
    <property type="entry name" value="Metallo-dependent phosphatases"/>
    <property type="match status" value="1"/>
</dbReference>
<dbReference type="GO" id="GO:0008803">
    <property type="term" value="F:bis(5'-nucleosyl)-tetraphosphatase (symmetrical) activity"/>
    <property type="evidence" value="ECO:0007669"/>
    <property type="project" value="TreeGrafter"/>
</dbReference>
<name>A0A5C5V5P9_9BACT</name>
<organism evidence="2 3">
    <name type="scientific">Blastopirellula retiformator</name>
    <dbReference type="NCBI Taxonomy" id="2527970"/>
    <lineage>
        <taxon>Bacteria</taxon>
        <taxon>Pseudomonadati</taxon>
        <taxon>Planctomycetota</taxon>
        <taxon>Planctomycetia</taxon>
        <taxon>Pirellulales</taxon>
        <taxon>Pirellulaceae</taxon>
        <taxon>Blastopirellula</taxon>
    </lineage>
</organism>
<dbReference type="PANTHER" id="PTHR42850:SF4">
    <property type="entry name" value="ZINC-DEPENDENT ENDOPOLYPHOSPHATASE"/>
    <property type="match status" value="1"/>
</dbReference>
<dbReference type="GO" id="GO:0005737">
    <property type="term" value="C:cytoplasm"/>
    <property type="evidence" value="ECO:0007669"/>
    <property type="project" value="TreeGrafter"/>
</dbReference>
<dbReference type="Pfam" id="PF00149">
    <property type="entry name" value="Metallophos"/>
    <property type="match status" value="1"/>
</dbReference>
<dbReference type="GO" id="GO:0110154">
    <property type="term" value="P:RNA decapping"/>
    <property type="evidence" value="ECO:0007669"/>
    <property type="project" value="TreeGrafter"/>
</dbReference>
<dbReference type="PANTHER" id="PTHR42850">
    <property type="entry name" value="METALLOPHOSPHOESTERASE"/>
    <property type="match status" value="1"/>
</dbReference>
<evidence type="ECO:0000313" key="3">
    <source>
        <dbReference type="Proteomes" id="UP000318878"/>
    </source>
</evidence>
<dbReference type="InterPro" id="IPR029052">
    <property type="entry name" value="Metallo-depent_PP-like"/>
</dbReference>
<evidence type="ECO:0000313" key="2">
    <source>
        <dbReference type="EMBL" id="TWT33390.1"/>
    </source>
</evidence>
<sequence>MPARTIAIGDIHGCVHALDAVLDMVQPTLDDTVVVLGDYVDQGWDVKSTIERLIELESQTNLVHLLGNHEEMLLASLTCEKTCRYWENCGGARTLSSYRLGGKISDIPSDHLAFIYRSRPYYETENCIFSHANAEPDLTMNRQPPYVLRWKVLEPDAHECHYSGKTLFVGHTEQRDGEVLNLGCIQGIDTACWRNGWLTAIDVNDRHFWQASRFGQMREADEPALAEAVSAHQAE</sequence>
<accession>A0A5C5V5P9</accession>
<keyword evidence="3" id="KW-1185">Reference proteome</keyword>
<comment type="caution">
    <text evidence="2">The sequence shown here is derived from an EMBL/GenBank/DDBJ whole genome shotgun (WGS) entry which is preliminary data.</text>
</comment>
<dbReference type="InterPro" id="IPR004843">
    <property type="entry name" value="Calcineurin-like_PHP"/>
</dbReference>
<reference evidence="2 3" key="1">
    <citation type="submission" date="2019-02" db="EMBL/GenBank/DDBJ databases">
        <title>Deep-cultivation of Planctomycetes and their phenomic and genomic characterization uncovers novel biology.</title>
        <authorList>
            <person name="Wiegand S."/>
            <person name="Jogler M."/>
            <person name="Boedeker C."/>
            <person name="Pinto D."/>
            <person name="Vollmers J."/>
            <person name="Rivas-Marin E."/>
            <person name="Kohn T."/>
            <person name="Peeters S.H."/>
            <person name="Heuer A."/>
            <person name="Rast P."/>
            <person name="Oberbeckmann S."/>
            <person name="Bunk B."/>
            <person name="Jeske O."/>
            <person name="Meyerdierks A."/>
            <person name="Storesund J.E."/>
            <person name="Kallscheuer N."/>
            <person name="Luecker S."/>
            <person name="Lage O.M."/>
            <person name="Pohl T."/>
            <person name="Merkel B.J."/>
            <person name="Hornburger P."/>
            <person name="Mueller R.-W."/>
            <person name="Bruemmer F."/>
            <person name="Labrenz M."/>
            <person name="Spormann A.M."/>
            <person name="Op Den Camp H."/>
            <person name="Overmann J."/>
            <person name="Amann R."/>
            <person name="Jetten M.S.M."/>
            <person name="Mascher T."/>
            <person name="Medema M.H."/>
            <person name="Devos D.P."/>
            <person name="Kaster A.-K."/>
            <person name="Ovreas L."/>
            <person name="Rohde M."/>
            <person name="Galperin M.Y."/>
            <person name="Jogler C."/>
        </authorList>
    </citation>
    <scope>NUCLEOTIDE SEQUENCE [LARGE SCALE GENOMIC DNA]</scope>
    <source>
        <strain evidence="2 3">Enr8</strain>
    </source>
</reference>
<dbReference type="Gene3D" id="3.60.21.10">
    <property type="match status" value="1"/>
</dbReference>
<dbReference type="Proteomes" id="UP000318878">
    <property type="component" value="Unassembled WGS sequence"/>
</dbReference>
<dbReference type="OrthoDB" id="384253at2"/>
<gene>
    <name evidence="2" type="ORF">Enr8_32180</name>
</gene>
<feature type="domain" description="Calcineurin-like phosphoesterase" evidence="1">
    <location>
        <begin position="4"/>
        <end position="172"/>
    </location>
</feature>
<dbReference type="EMBL" id="SJPF01000003">
    <property type="protein sequence ID" value="TWT33390.1"/>
    <property type="molecule type" value="Genomic_DNA"/>
</dbReference>
<protein>
    <submittedName>
        <fullName evidence="2">Diadenosine tetraphosphatase</fullName>
    </submittedName>
</protein>